<evidence type="ECO:0000313" key="2">
    <source>
        <dbReference type="Proteomes" id="UP000223759"/>
    </source>
</evidence>
<organism evidence="1 2">
    <name type="scientific">Ectothiorhodosinus mongolicus</name>
    <dbReference type="NCBI Taxonomy" id="233100"/>
    <lineage>
        <taxon>Bacteria</taxon>
        <taxon>Pseudomonadati</taxon>
        <taxon>Pseudomonadota</taxon>
        <taxon>Gammaproteobacteria</taxon>
        <taxon>Chromatiales</taxon>
        <taxon>Ectothiorhodospiraceae</taxon>
        <taxon>Ectothiorhodosinus</taxon>
    </lineage>
</organism>
<dbReference type="STRING" id="233100.SAMN05216526_1640"/>
<keyword evidence="2" id="KW-1185">Reference proteome</keyword>
<dbReference type="RefSeq" id="WP_200799833.1">
    <property type="nucleotide sequence ID" value="NZ_CP023018.1"/>
</dbReference>
<gene>
    <name evidence="1" type="ORF">SAMN05216526_1640</name>
</gene>
<evidence type="ECO:0000313" key="1">
    <source>
        <dbReference type="EMBL" id="SIT72395.1"/>
    </source>
</evidence>
<dbReference type="Proteomes" id="UP000223759">
    <property type="component" value="Unassembled WGS sequence"/>
</dbReference>
<protein>
    <submittedName>
        <fullName evidence="1">Uncharacterized protein</fullName>
    </submittedName>
</protein>
<dbReference type="AlphaFoldDB" id="A0A1R3W3T6"/>
<proteinExistence type="predicted"/>
<reference evidence="1 2" key="1">
    <citation type="submission" date="2017-01" db="EMBL/GenBank/DDBJ databases">
        <authorList>
            <person name="Mah S.A."/>
            <person name="Swanson W.J."/>
            <person name="Moy G.W."/>
            <person name="Vacquier V.D."/>
        </authorList>
    </citation>
    <scope>NUCLEOTIDE SEQUENCE [LARGE SCALE GENOMIC DNA]</scope>
    <source>
        <strain evidence="1 2">M9</strain>
    </source>
</reference>
<sequence>MALDLDYPSLKERHRALRDGFDPSLSLRIHRALSWLQRAEQETDDPDARFIFLWISFNAAYANEIPADLARTPEQSRFLQYLQRLVDVDREKLLYKLIWEQFPGPIRLLIDNPYVFKPFWQFQNGHISQSEWETAFSKAKSAAHRALSEGNSYIVLSIVFQRLYILRNQVVHGGSTWNSAVNREQLNDGVAIMTQLVPLIIDLLMQHPNEDWGKPIYPVVEDVTTGRGSSARSA</sequence>
<accession>A0A1R3W3T6</accession>
<name>A0A1R3W3T6_9GAMM</name>
<dbReference type="EMBL" id="FTPK01000003">
    <property type="protein sequence ID" value="SIT72395.1"/>
    <property type="molecule type" value="Genomic_DNA"/>
</dbReference>